<evidence type="ECO:0000256" key="2">
    <source>
        <dbReference type="PIRSR" id="PIRSR601461-2"/>
    </source>
</evidence>
<keyword evidence="2" id="KW-1015">Disulfide bond</keyword>
<dbReference type="PROSITE" id="PS51767">
    <property type="entry name" value="PEPTIDASE_A1"/>
    <property type="match status" value="1"/>
</dbReference>
<dbReference type="GO" id="GO:0004190">
    <property type="term" value="F:aspartic-type endopeptidase activity"/>
    <property type="evidence" value="ECO:0007669"/>
    <property type="project" value="InterPro"/>
</dbReference>
<dbReference type="GO" id="GO:0006508">
    <property type="term" value="P:proteolysis"/>
    <property type="evidence" value="ECO:0007669"/>
    <property type="project" value="UniProtKB-KW"/>
</dbReference>
<feature type="disulfide bond" evidence="2">
    <location>
        <begin position="37"/>
        <end position="47"/>
    </location>
</feature>
<accession>A0A6A6DX76</accession>
<dbReference type="Gene3D" id="2.40.70.10">
    <property type="entry name" value="Acid Proteases"/>
    <property type="match status" value="2"/>
</dbReference>
<gene>
    <name evidence="4" type="ORF">K469DRAFT_727909</name>
</gene>
<protein>
    <submittedName>
        <fullName evidence="4">Acid protease</fullName>
    </submittedName>
</protein>
<dbReference type="Pfam" id="PF00026">
    <property type="entry name" value="Asp"/>
    <property type="match status" value="1"/>
</dbReference>
<dbReference type="EMBL" id="ML994641">
    <property type="protein sequence ID" value="KAF2183623.1"/>
    <property type="molecule type" value="Genomic_DNA"/>
</dbReference>
<dbReference type="PANTHER" id="PTHR47966:SF51">
    <property type="entry name" value="BETA-SITE APP-CLEAVING ENZYME, ISOFORM A-RELATED"/>
    <property type="match status" value="1"/>
</dbReference>
<dbReference type="AlphaFoldDB" id="A0A6A6DX76"/>
<dbReference type="SUPFAM" id="SSF50630">
    <property type="entry name" value="Acid proteases"/>
    <property type="match status" value="1"/>
</dbReference>
<dbReference type="PANTHER" id="PTHR47966">
    <property type="entry name" value="BETA-SITE APP-CLEAVING ENZYME, ISOFORM A-RELATED"/>
    <property type="match status" value="1"/>
</dbReference>
<organism evidence="4 5">
    <name type="scientific">Zopfia rhizophila CBS 207.26</name>
    <dbReference type="NCBI Taxonomy" id="1314779"/>
    <lineage>
        <taxon>Eukaryota</taxon>
        <taxon>Fungi</taxon>
        <taxon>Dikarya</taxon>
        <taxon>Ascomycota</taxon>
        <taxon>Pezizomycotina</taxon>
        <taxon>Dothideomycetes</taxon>
        <taxon>Dothideomycetes incertae sedis</taxon>
        <taxon>Zopfiaceae</taxon>
        <taxon>Zopfia</taxon>
    </lineage>
</organism>
<dbReference type="OrthoDB" id="771136at2759"/>
<proteinExistence type="inferred from homology"/>
<dbReference type="InterPro" id="IPR033121">
    <property type="entry name" value="PEPTIDASE_A1"/>
</dbReference>
<feature type="disulfide bond" evidence="2">
    <location>
        <begin position="269"/>
        <end position="310"/>
    </location>
</feature>
<name>A0A6A6DX76_9PEZI</name>
<dbReference type="Proteomes" id="UP000800200">
    <property type="component" value="Unassembled WGS sequence"/>
</dbReference>
<evidence type="ECO:0000256" key="1">
    <source>
        <dbReference type="ARBA" id="ARBA00007447"/>
    </source>
</evidence>
<sequence length="354" mass="39656">MFFSLYTTPISIGNPPLRLTATVDTSWSTLFIPSVNCTYDPGHSKFCITHPLYNSSLSSTYRADLTPASVLYIGLHTWGNVSQDSVHVAGMEIKGQLFEEATIWNPDIGTRNDLFDTALGLALSPTRSGMRQDDFTASSPFHNMMQQKLLDENIVSLKFGRTDKEIGEMVLGGLPQNLRREEMIEVPLDHSKTDDSDHVWRFYTMNGWQVSVQSMLMASNSSEASIPVLEIPQIAVISSSFPWIGVPDKVAERIHKAIGINYVFDWIDCDTRPHLPNWTIAFGPDGQIITLTPWDYLIEVYDKAYKQLKCVSGFFNLSEYGDKGFIILGAPFLNGLHSVFDANRKSISFGNRPL</sequence>
<comment type="similarity">
    <text evidence="1">Belongs to the peptidase A1 family.</text>
</comment>
<dbReference type="FunFam" id="2.40.70.10:FF:000229">
    <property type="entry name" value="Uncharacterized protein"/>
    <property type="match status" value="1"/>
</dbReference>
<keyword evidence="4" id="KW-0645">Protease</keyword>
<dbReference type="InterPro" id="IPR001461">
    <property type="entry name" value="Aspartic_peptidase_A1"/>
</dbReference>
<keyword evidence="5" id="KW-1185">Reference proteome</keyword>
<feature type="domain" description="Peptidase A1" evidence="3">
    <location>
        <begin position="6"/>
        <end position="350"/>
    </location>
</feature>
<evidence type="ECO:0000259" key="3">
    <source>
        <dbReference type="PROSITE" id="PS51767"/>
    </source>
</evidence>
<evidence type="ECO:0000313" key="5">
    <source>
        <dbReference type="Proteomes" id="UP000800200"/>
    </source>
</evidence>
<keyword evidence="4" id="KW-0378">Hydrolase</keyword>
<dbReference type="InterPro" id="IPR021109">
    <property type="entry name" value="Peptidase_aspartic_dom_sf"/>
</dbReference>
<dbReference type="GO" id="GO:0000324">
    <property type="term" value="C:fungal-type vacuole"/>
    <property type="evidence" value="ECO:0007669"/>
    <property type="project" value="TreeGrafter"/>
</dbReference>
<evidence type="ECO:0000313" key="4">
    <source>
        <dbReference type="EMBL" id="KAF2183623.1"/>
    </source>
</evidence>
<reference evidence="4" key="1">
    <citation type="journal article" date="2020" name="Stud. Mycol.">
        <title>101 Dothideomycetes genomes: a test case for predicting lifestyles and emergence of pathogens.</title>
        <authorList>
            <person name="Haridas S."/>
            <person name="Albert R."/>
            <person name="Binder M."/>
            <person name="Bloem J."/>
            <person name="Labutti K."/>
            <person name="Salamov A."/>
            <person name="Andreopoulos B."/>
            <person name="Baker S."/>
            <person name="Barry K."/>
            <person name="Bills G."/>
            <person name="Bluhm B."/>
            <person name="Cannon C."/>
            <person name="Castanera R."/>
            <person name="Culley D."/>
            <person name="Daum C."/>
            <person name="Ezra D."/>
            <person name="Gonzalez J."/>
            <person name="Henrissat B."/>
            <person name="Kuo A."/>
            <person name="Liang C."/>
            <person name="Lipzen A."/>
            <person name="Lutzoni F."/>
            <person name="Magnuson J."/>
            <person name="Mondo S."/>
            <person name="Nolan M."/>
            <person name="Ohm R."/>
            <person name="Pangilinan J."/>
            <person name="Park H.-J."/>
            <person name="Ramirez L."/>
            <person name="Alfaro M."/>
            <person name="Sun H."/>
            <person name="Tritt A."/>
            <person name="Yoshinaga Y."/>
            <person name="Zwiers L.-H."/>
            <person name="Turgeon B."/>
            <person name="Goodwin S."/>
            <person name="Spatafora J."/>
            <person name="Crous P."/>
            <person name="Grigoriev I."/>
        </authorList>
    </citation>
    <scope>NUCLEOTIDE SEQUENCE</scope>
    <source>
        <strain evidence="4">CBS 207.26</strain>
    </source>
</reference>